<accession>A0A0G1U4S1</accession>
<comment type="caution">
    <text evidence="1">The sequence shown here is derived from an EMBL/GenBank/DDBJ whole genome shotgun (WGS) entry which is preliminary data.</text>
</comment>
<proteinExistence type="predicted"/>
<sequence length="187" mass="20909">MPPKGELDPRNALHHLLTHRPDGITAEADPYDGLTIDVYNEDAGRRFSFVSRNRRTDNLDVFSLEVRNMSGGWSSIISVFCEPDGTSTIQFEAIALHYLYPSEIVQYKSGSVRETIGWHGRSRGSTSLEQDRLAMEDAGHLHIRQCPMILDTDATAQRFFEQIARGDFSTPLIFPDTAPQPAGSMDP</sequence>
<reference evidence="1 2" key="1">
    <citation type="journal article" date="2015" name="Nature">
        <title>rRNA introns, odd ribosomes, and small enigmatic genomes across a large radiation of phyla.</title>
        <authorList>
            <person name="Brown C.T."/>
            <person name="Hug L.A."/>
            <person name="Thomas B.C."/>
            <person name="Sharon I."/>
            <person name="Castelle C.J."/>
            <person name="Singh A."/>
            <person name="Wilkins M.J."/>
            <person name="Williams K.H."/>
            <person name="Banfield J.F."/>
        </authorList>
    </citation>
    <scope>NUCLEOTIDE SEQUENCE [LARGE SCALE GENOMIC DNA]</scope>
</reference>
<dbReference type="Proteomes" id="UP000034403">
    <property type="component" value="Unassembled WGS sequence"/>
</dbReference>
<organism evidence="1 2">
    <name type="scientific">Candidatus Yanofskybacteria bacterium GW2011_GWA1_48_10</name>
    <dbReference type="NCBI Taxonomy" id="1619022"/>
    <lineage>
        <taxon>Bacteria</taxon>
        <taxon>Candidatus Yanofskyibacteriota</taxon>
    </lineage>
</organism>
<dbReference type="AlphaFoldDB" id="A0A0G1U4S1"/>
<name>A0A0G1U4S1_9BACT</name>
<gene>
    <name evidence="1" type="ORF">UY20_C0017G0010</name>
</gene>
<evidence type="ECO:0000313" key="2">
    <source>
        <dbReference type="Proteomes" id="UP000034403"/>
    </source>
</evidence>
<protein>
    <submittedName>
        <fullName evidence="1">Uncharacterized protein</fullName>
    </submittedName>
</protein>
<dbReference type="EMBL" id="LCPC01000017">
    <property type="protein sequence ID" value="KKU89082.1"/>
    <property type="molecule type" value="Genomic_DNA"/>
</dbReference>
<evidence type="ECO:0000313" key="1">
    <source>
        <dbReference type="EMBL" id="KKU89082.1"/>
    </source>
</evidence>